<feature type="transmembrane region" description="Helical" evidence="1">
    <location>
        <begin position="6"/>
        <end position="27"/>
    </location>
</feature>
<reference evidence="3" key="1">
    <citation type="submission" date="2020-10" db="EMBL/GenBank/DDBJ databases">
        <title>Paenihalocynthiibacter styelae gen. nov., sp. nov., isolated from stalked sea squirt Styela clava.</title>
        <authorList>
            <person name="Kim Y.-O."/>
            <person name="Yoon J.-H."/>
        </authorList>
    </citation>
    <scope>NUCLEOTIDE SEQUENCE</scope>
    <source>
        <strain evidence="3">MYP1-1</strain>
    </source>
</reference>
<feature type="transmembrane region" description="Helical" evidence="1">
    <location>
        <begin position="117"/>
        <end position="138"/>
    </location>
</feature>
<dbReference type="PANTHER" id="PTHR34978:SF3">
    <property type="entry name" value="SLR0241 PROTEIN"/>
    <property type="match status" value="1"/>
</dbReference>
<dbReference type="RefSeq" id="WP_228848648.1">
    <property type="nucleotide sequence ID" value="NZ_JADCKQ010000006.1"/>
</dbReference>
<dbReference type="PANTHER" id="PTHR34978">
    <property type="entry name" value="POSSIBLE SENSOR-TRANSDUCER PROTEIN BLAR"/>
    <property type="match status" value="1"/>
</dbReference>
<proteinExistence type="predicted"/>
<dbReference type="AlphaFoldDB" id="A0A8J7IW49"/>
<evidence type="ECO:0000256" key="1">
    <source>
        <dbReference type="SAM" id="Phobius"/>
    </source>
</evidence>
<feature type="transmembrane region" description="Helical" evidence="1">
    <location>
        <begin position="214"/>
        <end position="232"/>
    </location>
</feature>
<name>A0A8J7IW49_9RHOB</name>
<dbReference type="CDD" id="cd07341">
    <property type="entry name" value="M56_BlaR1_MecR1_like"/>
    <property type="match status" value="1"/>
</dbReference>
<dbReference type="Proteomes" id="UP000640583">
    <property type="component" value="Unassembled WGS sequence"/>
</dbReference>
<keyword evidence="4" id="KW-1185">Reference proteome</keyword>
<feature type="transmembrane region" description="Helical" evidence="1">
    <location>
        <begin position="319"/>
        <end position="339"/>
    </location>
</feature>
<feature type="domain" description="Peptidase M56" evidence="2">
    <location>
        <begin position="13"/>
        <end position="270"/>
    </location>
</feature>
<evidence type="ECO:0000259" key="2">
    <source>
        <dbReference type="Pfam" id="PF05569"/>
    </source>
</evidence>
<protein>
    <submittedName>
        <fullName evidence="3">M56 family metallopeptidase</fullName>
    </submittedName>
</protein>
<comment type="caution">
    <text evidence="3">The sequence shown here is derived from an EMBL/GenBank/DDBJ whole genome shotgun (WGS) entry which is preliminary data.</text>
</comment>
<dbReference type="InterPro" id="IPR052173">
    <property type="entry name" value="Beta-lactam_resp_regulator"/>
</dbReference>
<keyword evidence="1" id="KW-1133">Transmembrane helix</keyword>
<keyword evidence="1" id="KW-0812">Transmembrane</keyword>
<dbReference type="Pfam" id="PF05569">
    <property type="entry name" value="Peptidase_M56"/>
    <property type="match status" value="1"/>
</dbReference>
<gene>
    <name evidence="3" type="ORF">H1D41_09325</name>
</gene>
<evidence type="ECO:0000313" key="3">
    <source>
        <dbReference type="EMBL" id="MBI1493833.1"/>
    </source>
</evidence>
<organism evidence="3 4">
    <name type="scientific">Halocynthiibacter styelae</name>
    <dbReference type="NCBI Taxonomy" id="2761955"/>
    <lineage>
        <taxon>Bacteria</taxon>
        <taxon>Pseudomonadati</taxon>
        <taxon>Pseudomonadota</taxon>
        <taxon>Alphaproteobacteria</taxon>
        <taxon>Rhodobacterales</taxon>
        <taxon>Paracoccaceae</taxon>
        <taxon>Halocynthiibacter</taxon>
    </lineage>
</organism>
<accession>A0A8J7IW49</accession>
<keyword evidence="1" id="KW-0472">Membrane</keyword>
<dbReference type="EMBL" id="JADCKQ010000006">
    <property type="protein sequence ID" value="MBI1493833.1"/>
    <property type="molecule type" value="Genomic_DNA"/>
</dbReference>
<evidence type="ECO:0000313" key="4">
    <source>
        <dbReference type="Proteomes" id="UP000640583"/>
    </source>
</evidence>
<dbReference type="InterPro" id="IPR008756">
    <property type="entry name" value="Peptidase_M56"/>
</dbReference>
<feature type="transmembrane region" description="Helical" evidence="1">
    <location>
        <begin position="47"/>
        <end position="65"/>
    </location>
</feature>
<sequence length="367" mass="40717">MIRPEALMNLLIDANLALMIAALAFALIEGCMRFAGYGRAYSARLRLVMAAVYVVALSPLVLFFFRTYGGGEIPGFSDLMIAQFLKGNISIHPILFDDLLSARSSAVAMVAEGRAPLLILLAFLLIGAALARLIYVAMNLFQVMSLVRGAITLRRIGRIQVMVSDRVHVPFSTRGLRRFYVVLPQDILMDAPLMKVAIGHELQHIRQRDLECEILAAVLSPLFVLNPAFWYLSQKLRGLREFACDFEYMRRSGCARVDYARSLVKVAEAAFLQAPQRTMFAFSVPFVGRSRLFSRTARSGLKTRVNVLVAGEVGKPGQMLNMGLLVVLAGMILTGTAMLQKSTGWSHDRIMMSTVVNLERLNSRNNP</sequence>